<dbReference type="AlphaFoldDB" id="A0A3A1Y4R8"/>
<keyword evidence="9" id="KW-1185">Reference proteome</keyword>
<comment type="subunit">
    <text evidence="5">Homodimer.</text>
</comment>
<comment type="similarity">
    <text evidence="5">Belongs to the NfuA family.</text>
</comment>
<protein>
    <recommendedName>
        <fullName evidence="5">Fe/S biogenesis protein NfuA</fullName>
    </recommendedName>
</protein>
<dbReference type="Pfam" id="PF01521">
    <property type="entry name" value="Fe-S_biosyn"/>
    <property type="match status" value="1"/>
</dbReference>
<comment type="caution">
    <text evidence="8">The sequence shown here is derived from an EMBL/GenBank/DDBJ whole genome shotgun (WGS) entry which is preliminary data.</text>
</comment>
<feature type="domain" description="NIF system FeS cluster assembly NifU C-terminal" evidence="6">
    <location>
        <begin position="116"/>
        <end position="179"/>
    </location>
</feature>
<evidence type="ECO:0000313" key="8">
    <source>
        <dbReference type="EMBL" id="RIY33292.1"/>
    </source>
</evidence>
<dbReference type="SUPFAM" id="SSF89360">
    <property type="entry name" value="HesB-like domain"/>
    <property type="match status" value="1"/>
</dbReference>
<feature type="binding site" evidence="5">
    <location>
        <position position="155"/>
    </location>
    <ligand>
        <name>[4Fe-4S] cluster</name>
        <dbReference type="ChEBI" id="CHEBI:49883"/>
    </ligand>
</feature>
<dbReference type="EMBL" id="NRJH01000018">
    <property type="protein sequence ID" value="RIY33292.1"/>
    <property type="molecule type" value="Genomic_DNA"/>
</dbReference>
<dbReference type="Pfam" id="PF01106">
    <property type="entry name" value="NifU"/>
    <property type="match status" value="1"/>
</dbReference>
<dbReference type="Proteomes" id="UP000266258">
    <property type="component" value="Unassembled WGS sequence"/>
</dbReference>
<comment type="function">
    <text evidence="5">Involved in iron-sulfur cluster biogenesis. Binds a 4Fe-4S cluster, can transfer this cluster to apoproteins, and thereby intervenes in the maturation of Fe/S proteins. Could also act as a scaffold/chaperone for damaged Fe/S proteins.</text>
</comment>
<dbReference type="GO" id="GO:0016226">
    <property type="term" value="P:iron-sulfur cluster assembly"/>
    <property type="evidence" value="ECO:0007669"/>
    <property type="project" value="UniProtKB-UniRule"/>
</dbReference>
<keyword evidence="1 5" id="KW-0004">4Fe-4S</keyword>
<proteinExistence type="inferred from homology"/>
<sequence>MDNSYILITKPAVNQFAGLLESHEPGTGIRIFVVHPGSYNAECGVSFCPPDNIEEVDHVIDYDAFKVYVDPISWPFLNEAEIDFVTEGLESQLTIKAPNAKMKRPEDDAPLIDRVDYYIETIINPQLRNHGGRITLIEIKDGICVIQFGGGCNGCSMVDVTLKQGIEGQLLEQFPDEIKGVRDVTEHQTGDHSYYK</sequence>
<dbReference type="RefSeq" id="WP_119496683.1">
    <property type="nucleotide sequence ID" value="NZ_NRJH01000018.1"/>
</dbReference>
<dbReference type="OrthoDB" id="9785450at2"/>
<dbReference type="HAMAP" id="MF_01637">
    <property type="entry name" value="Fe_S_biogen_NfuA"/>
    <property type="match status" value="1"/>
</dbReference>
<dbReference type="InterPro" id="IPR034904">
    <property type="entry name" value="FSCA_dom_sf"/>
</dbReference>
<dbReference type="Gene3D" id="3.30.300.130">
    <property type="entry name" value="Fe-S cluster assembly (FSCA)"/>
    <property type="match status" value="1"/>
</dbReference>
<feature type="binding site" evidence="5">
    <location>
        <position position="152"/>
    </location>
    <ligand>
        <name>[4Fe-4S] cluster</name>
        <dbReference type="ChEBI" id="CHEBI:49883"/>
    </ligand>
</feature>
<keyword evidence="4 5" id="KW-0411">Iron-sulfur</keyword>
<gene>
    <name evidence="5" type="primary">nfuA</name>
    <name evidence="8" type="ORF">CJP74_02380</name>
</gene>
<keyword evidence="2 5" id="KW-0479">Metal-binding</keyword>
<reference evidence="8 9" key="1">
    <citation type="submission" date="2017-08" db="EMBL/GenBank/DDBJ databases">
        <title>Reclassification of Bisgaard taxon 37 and 44.</title>
        <authorList>
            <person name="Christensen H."/>
        </authorList>
    </citation>
    <scope>NUCLEOTIDE SEQUENCE [LARGE SCALE GENOMIC DNA]</scope>
    <source>
        <strain evidence="8 9">B96_4</strain>
    </source>
</reference>
<dbReference type="InterPro" id="IPR017726">
    <property type="entry name" value="Fe/S_biogenesis_protein_NfuA"/>
</dbReference>
<name>A0A3A1Y4R8_9GAMM</name>
<evidence type="ECO:0000256" key="3">
    <source>
        <dbReference type="ARBA" id="ARBA00023004"/>
    </source>
</evidence>
<evidence type="ECO:0000259" key="7">
    <source>
        <dbReference type="Pfam" id="PF01521"/>
    </source>
</evidence>
<dbReference type="PANTHER" id="PTHR11178">
    <property type="entry name" value="IRON-SULFUR CLUSTER SCAFFOLD PROTEIN NFU-RELATED"/>
    <property type="match status" value="1"/>
</dbReference>
<dbReference type="GO" id="GO:0051604">
    <property type="term" value="P:protein maturation"/>
    <property type="evidence" value="ECO:0007669"/>
    <property type="project" value="UniProtKB-UniRule"/>
</dbReference>
<dbReference type="GO" id="GO:0051539">
    <property type="term" value="F:4 iron, 4 sulfur cluster binding"/>
    <property type="evidence" value="ECO:0007669"/>
    <property type="project" value="UniProtKB-UniRule"/>
</dbReference>
<keyword evidence="3 5" id="KW-0408">Iron</keyword>
<evidence type="ECO:0000256" key="5">
    <source>
        <dbReference type="HAMAP-Rule" id="MF_01637"/>
    </source>
</evidence>
<dbReference type="Gene3D" id="2.60.300.12">
    <property type="entry name" value="HesB-like domain"/>
    <property type="match status" value="1"/>
</dbReference>
<dbReference type="InterPro" id="IPR035903">
    <property type="entry name" value="HesB-like_dom_sf"/>
</dbReference>
<dbReference type="GO" id="GO:0005506">
    <property type="term" value="F:iron ion binding"/>
    <property type="evidence" value="ECO:0007669"/>
    <property type="project" value="InterPro"/>
</dbReference>
<feature type="domain" description="Core" evidence="7">
    <location>
        <begin position="6"/>
        <end position="102"/>
    </location>
</feature>
<evidence type="ECO:0000259" key="6">
    <source>
        <dbReference type="Pfam" id="PF01106"/>
    </source>
</evidence>
<dbReference type="InterPro" id="IPR000361">
    <property type="entry name" value="ATAP_core_dom"/>
</dbReference>
<accession>A0A3A1Y4R8</accession>
<evidence type="ECO:0000313" key="9">
    <source>
        <dbReference type="Proteomes" id="UP000266258"/>
    </source>
</evidence>
<comment type="cofactor">
    <cofactor evidence="5">
        <name>[4Fe-4S] cluster</name>
        <dbReference type="ChEBI" id="CHEBI:49883"/>
    </cofactor>
    <text evidence="5">Binds 1 [4Fe-4S] cluster per subunit. The cluster is presumably bound at the interface of two monomers.</text>
</comment>
<evidence type="ECO:0000256" key="2">
    <source>
        <dbReference type="ARBA" id="ARBA00022723"/>
    </source>
</evidence>
<dbReference type="PANTHER" id="PTHR11178:SF51">
    <property type="entry name" value="FE_S BIOGENESIS PROTEIN NFUA"/>
    <property type="match status" value="1"/>
</dbReference>
<dbReference type="NCBIfam" id="NF008392">
    <property type="entry name" value="PRK11190.1"/>
    <property type="match status" value="1"/>
</dbReference>
<dbReference type="InterPro" id="IPR001075">
    <property type="entry name" value="NIF_FeS_clus_asmbl_NifU_C"/>
</dbReference>
<evidence type="ECO:0000256" key="4">
    <source>
        <dbReference type="ARBA" id="ARBA00023014"/>
    </source>
</evidence>
<dbReference type="SUPFAM" id="SSF117916">
    <property type="entry name" value="Fe-S cluster assembly (FSCA) domain-like"/>
    <property type="match status" value="1"/>
</dbReference>
<organism evidence="8 9">
    <name type="scientific">Psittacicella melopsittaci</name>
    <dbReference type="NCBI Taxonomy" id="2028576"/>
    <lineage>
        <taxon>Bacteria</taxon>
        <taxon>Pseudomonadati</taxon>
        <taxon>Pseudomonadota</taxon>
        <taxon>Gammaproteobacteria</taxon>
        <taxon>Pasteurellales</taxon>
        <taxon>Psittacicellaceae</taxon>
        <taxon>Psittacicella</taxon>
    </lineage>
</organism>
<evidence type="ECO:0000256" key="1">
    <source>
        <dbReference type="ARBA" id="ARBA00022485"/>
    </source>
</evidence>